<keyword evidence="4 7" id="KW-0812">Transmembrane</keyword>
<dbReference type="FunFam" id="2.170.130.10:FF:000008">
    <property type="entry name" value="SusC/RagA family TonB-linked outer membrane protein"/>
    <property type="match status" value="1"/>
</dbReference>
<dbReference type="SUPFAM" id="SSF56935">
    <property type="entry name" value="Porins"/>
    <property type="match status" value="1"/>
</dbReference>
<name>A0A8J3GBY3_9BACT</name>
<keyword evidence="8" id="KW-0732">Signal</keyword>
<feature type="signal peptide" evidence="8">
    <location>
        <begin position="1"/>
        <end position="24"/>
    </location>
</feature>
<dbReference type="PROSITE" id="PS52016">
    <property type="entry name" value="TONB_DEPENDENT_REC_3"/>
    <property type="match status" value="1"/>
</dbReference>
<dbReference type="NCBIfam" id="TIGR04057">
    <property type="entry name" value="SusC_RagA_signa"/>
    <property type="match status" value="1"/>
</dbReference>
<comment type="caution">
    <text evidence="10">The sequence shown here is derived from an EMBL/GenBank/DDBJ whole genome shotgun (WGS) entry which is preliminary data.</text>
</comment>
<evidence type="ECO:0000259" key="9">
    <source>
        <dbReference type="Pfam" id="PF07715"/>
    </source>
</evidence>
<keyword evidence="6 7" id="KW-0998">Cell outer membrane</keyword>
<dbReference type="Pfam" id="PF13715">
    <property type="entry name" value="CarbopepD_reg_2"/>
    <property type="match status" value="1"/>
</dbReference>
<dbReference type="InterPro" id="IPR008969">
    <property type="entry name" value="CarboxyPept-like_regulatory"/>
</dbReference>
<dbReference type="Proteomes" id="UP000598271">
    <property type="component" value="Unassembled WGS sequence"/>
</dbReference>
<keyword evidence="11" id="KW-1185">Reference proteome</keyword>
<organism evidence="10 11">
    <name type="scientific">Persicitalea jodogahamensis</name>
    <dbReference type="NCBI Taxonomy" id="402147"/>
    <lineage>
        <taxon>Bacteria</taxon>
        <taxon>Pseudomonadati</taxon>
        <taxon>Bacteroidota</taxon>
        <taxon>Cytophagia</taxon>
        <taxon>Cytophagales</taxon>
        <taxon>Spirosomataceae</taxon>
        <taxon>Persicitalea</taxon>
    </lineage>
</organism>
<reference evidence="10 11" key="1">
    <citation type="journal article" date="2014" name="Int. J. Syst. Evol. Microbiol.">
        <title>Complete genome sequence of Corynebacterium casei LMG S-19264T (=DSM 44701T), isolated from a smear-ripened cheese.</title>
        <authorList>
            <consortium name="US DOE Joint Genome Institute (JGI-PGF)"/>
            <person name="Walter F."/>
            <person name="Albersmeier A."/>
            <person name="Kalinowski J."/>
            <person name="Ruckert C."/>
        </authorList>
    </citation>
    <scope>NUCLEOTIDE SEQUENCE [LARGE SCALE GENOMIC DNA]</scope>
    <source>
        <strain evidence="10 11">KCTC 12866</strain>
    </source>
</reference>
<comment type="similarity">
    <text evidence="7">Belongs to the TonB-dependent receptor family.</text>
</comment>
<evidence type="ECO:0000256" key="1">
    <source>
        <dbReference type="ARBA" id="ARBA00004571"/>
    </source>
</evidence>
<dbReference type="Gene3D" id="2.60.40.1120">
    <property type="entry name" value="Carboxypeptidase-like, regulatory domain"/>
    <property type="match status" value="1"/>
</dbReference>
<evidence type="ECO:0000256" key="6">
    <source>
        <dbReference type="ARBA" id="ARBA00023237"/>
    </source>
</evidence>
<dbReference type="SUPFAM" id="SSF49464">
    <property type="entry name" value="Carboxypeptidase regulatory domain-like"/>
    <property type="match status" value="1"/>
</dbReference>
<dbReference type="RefSeq" id="WP_189567752.1">
    <property type="nucleotide sequence ID" value="NZ_BMXF01000006.1"/>
</dbReference>
<dbReference type="Gene3D" id="2.40.170.20">
    <property type="entry name" value="TonB-dependent receptor, beta-barrel domain"/>
    <property type="match status" value="1"/>
</dbReference>
<proteinExistence type="inferred from homology"/>
<dbReference type="Pfam" id="PF07715">
    <property type="entry name" value="Plug"/>
    <property type="match status" value="1"/>
</dbReference>
<protein>
    <submittedName>
        <fullName evidence="10">SusC/RagA family TonB-linked outer membrane protein</fullName>
    </submittedName>
</protein>
<feature type="domain" description="TonB-dependent receptor plug" evidence="9">
    <location>
        <begin position="116"/>
        <end position="225"/>
    </location>
</feature>
<gene>
    <name evidence="10" type="ORF">GCM10007390_45170</name>
</gene>
<dbReference type="Gene3D" id="2.170.130.10">
    <property type="entry name" value="TonB-dependent receptor, plug domain"/>
    <property type="match status" value="1"/>
</dbReference>
<evidence type="ECO:0000256" key="7">
    <source>
        <dbReference type="PROSITE-ProRule" id="PRU01360"/>
    </source>
</evidence>
<dbReference type="InterPro" id="IPR023996">
    <property type="entry name" value="TonB-dep_OMP_SusC/RagA"/>
</dbReference>
<sequence length="1004" mass="110319">MKKILLFIALLAMSLIFLSPGAWAQQNVMGKVVDQNNEGLIGVSVTVKGTTRGVITGADGNFTIDAQPDQQLVFSYIGYQTQTLPVGNRTQFNITLAEDAALLNEVVVVGYGVTRKSDLTSAVGQVDAKQLEDLPTSRVDQALQGRAAGVMVTSNNGSPGARSSIRIRGGNSVNADNEPLYVIDGFIVGTDFNLNNLNTNDIESIDVLKDATAISIYGTRGANGVILITTKTGKGVAKGKPRVSANFYTGVQTLARKIDYLDGPERIAYGKELAEFAGEADPFSNPAEFGNTDWQDEVTQAAPIYNGDISVAGQTDGLNYYVSANIFDQKGILKSTGIKRYNLRTNLDFNLSKNIRAGIRLNGSFTNTENGKSDLWSMREVLTAFPIYKEDGSYWDENIVTGGVLRNPVADYELRTDFTQGTNLLTTAYVEFNPIPSITVRSTIGPKINWYKRNEFDPGRLPQNATAQLGGVANINSGFGFDILQENTISWNKEFNQNNRLDLLGGFTWQKGNTETFSARTQGISIDALAYDDLSLGDPLTYRVQSNFNDSRQLVSWLGRANYAFMNKYLFTLVGRVDGASVYSGSNNAYAFFPSAAVAWRIIDEPYMKNQRLFSNLKLRTSYGSAGKESIDPYNTLAVLNNGIIIFNDTQAIGIRRGRPANPDLKWETTDQLDVGLEFGFLDNRITGEIDYYYKKTRDLLLARQIPRATGFNTKLENIGSIQNQGLELMINSVNVNKENFRWESTLTLSGNRSKVLNIAGVDEINIYSLEQGGPGAKLIVGQPVGVFTGVQYLGTYKSQEEIDADGNLGIRQVVGGPRFKDENGDGKINNDDHVVMGNPEPLFFGGINNSFSYKNLSLDIFLQGTYGNDVYNEFVQRAFFGRSTSNYYGELANRWTPQNPTSDIPRAGSMISIADIRSNSAMLEDGSHLRLKNIRLSYNLPLKTKAVRSVSVYMVGSNLFLASSFRGYDPEANRLGTNSTVRGIIRGEYPNAKSVTFGVKANF</sequence>
<keyword evidence="2 7" id="KW-0813">Transport</keyword>
<keyword evidence="5 7" id="KW-0472">Membrane</keyword>
<evidence type="ECO:0000313" key="11">
    <source>
        <dbReference type="Proteomes" id="UP000598271"/>
    </source>
</evidence>
<dbReference type="InterPro" id="IPR037066">
    <property type="entry name" value="Plug_dom_sf"/>
</dbReference>
<evidence type="ECO:0000256" key="3">
    <source>
        <dbReference type="ARBA" id="ARBA00022452"/>
    </source>
</evidence>
<evidence type="ECO:0000256" key="4">
    <source>
        <dbReference type="ARBA" id="ARBA00022692"/>
    </source>
</evidence>
<keyword evidence="3 7" id="KW-1134">Transmembrane beta strand</keyword>
<dbReference type="EMBL" id="BMXF01000006">
    <property type="protein sequence ID" value="GHB84897.1"/>
    <property type="molecule type" value="Genomic_DNA"/>
</dbReference>
<feature type="chain" id="PRO_5035227640" evidence="8">
    <location>
        <begin position="25"/>
        <end position="1004"/>
    </location>
</feature>
<dbReference type="InterPro" id="IPR036942">
    <property type="entry name" value="Beta-barrel_TonB_sf"/>
</dbReference>
<comment type="subcellular location">
    <subcellularLocation>
        <location evidence="1 7">Cell outer membrane</location>
        <topology evidence="1 7">Multi-pass membrane protein</topology>
    </subcellularLocation>
</comment>
<evidence type="ECO:0000313" key="10">
    <source>
        <dbReference type="EMBL" id="GHB84897.1"/>
    </source>
</evidence>
<dbReference type="NCBIfam" id="TIGR04056">
    <property type="entry name" value="OMP_RagA_SusC"/>
    <property type="match status" value="1"/>
</dbReference>
<dbReference type="AlphaFoldDB" id="A0A8J3GBY3"/>
<evidence type="ECO:0000256" key="5">
    <source>
        <dbReference type="ARBA" id="ARBA00023136"/>
    </source>
</evidence>
<dbReference type="InterPro" id="IPR023997">
    <property type="entry name" value="TonB-dep_OMP_SusC/RagA_CS"/>
</dbReference>
<accession>A0A8J3GBY3</accession>
<dbReference type="GO" id="GO:0009279">
    <property type="term" value="C:cell outer membrane"/>
    <property type="evidence" value="ECO:0007669"/>
    <property type="project" value="UniProtKB-SubCell"/>
</dbReference>
<evidence type="ECO:0000256" key="2">
    <source>
        <dbReference type="ARBA" id="ARBA00022448"/>
    </source>
</evidence>
<dbReference type="InterPro" id="IPR012910">
    <property type="entry name" value="Plug_dom"/>
</dbReference>
<dbReference type="InterPro" id="IPR039426">
    <property type="entry name" value="TonB-dep_rcpt-like"/>
</dbReference>
<evidence type="ECO:0000256" key="8">
    <source>
        <dbReference type="SAM" id="SignalP"/>
    </source>
</evidence>
<dbReference type="FunFam" id="2.60.40.1120:FF:000003">
    <property type="entry name" value="Outer membrane protein Omp121"/>
    <property type="match status" value="1"/>
</dbReference>